<evidence type="ECO:0000259" key="2">
    <source>
        <dbReference type="Pfam" id="PF19631"/>
    </source>
</evidence>
<sequence length="108" mass="11389">MESSGTELAEALKAVREGLAAAQRDGEGSPLRFRVSDVTLELSIELRHSASASGGVKAFVVSADARGERTKAETQKLTVNLQVDRPDDNLIGDEGRGFDPLPGEVPLG</sequence>
<feature type="domain" description="Trypsin-co-occurring" evidence="2">
    <location>
        <begin position="7"/>
        <end position="82"/>
    </location>
</feature>
<dbReference type="Proteomes" id="UP000262477">
    <property type="component" value="Unassembled WGS sequence"/>
</dbReference>
<protein>
    <recommendedName>
        <fullName evidence="2">Trypsin-co-occurring domain-containing protein</fullName>
    </recommendedName>
</protein>
<evidence type="ECO:0000313" key="3">
    <source>
        <dbReference type="EMBL" id="REK86466.1"/>
    </source>
</evidence>
<dbReference type="RefSeq" id="WP_128510743.1">
    <property type="nucleotide sequence ID" value="NZ_QUAC01000247.1"/>
</dbReference>
<dbReference type="OrthoDB" id="4250258at2"/>
<name>A0A371PVF7_STRIH</name>
<proteinExistence type="predicted"/>
<comment type="caution">
    <text evidence="3">The sequence shown here is derived from an EMBL/GenBank/DDBJ whole genome shotgun (WGS) entry which is preliminary data.</text>
</comment>
<dbReference type="AlphaFoldDB" id="A0A371PVF7"/>
<dbReference type="EMBL" id="QUAC01000247">
    <property type="protein sequence ID" value="REK86466.1"/>
    <property type="molecule type" value="Genomic_DNA"/>
</dbReference>
<reference evidence="3 4" key="1">
    <citation type="submission" date="2018-08" db="EMBL/GenBank/DDBJ databases">
        <title>Streptomyces NEAU-D10 sp. nov., a novel Actinomycete isolated from soil.</title>
        <authorList>
            <person name="Jin L."/>
        </authorList>
    </citation>
    <scope>NUCLEOTIDE SEQUENCE [LARGE SCALE GENOMIC DNA]</scope>
    <source>
        <strain evidence="3 4">NEAU-D10</strain>
    </source>
</reference>
<dbReference type="InterPro" id="IPR045608">
    <property type="entry name" value="Trypco2"/>
</dbReference>
<evidence type="ECO:0000313" key="4">
    <source>
        <dbReference type="Proteomes" id="UP000262477"/>
    </source>
</evidence>
<evidence type="ECO:0000256" key="1">
    <source>
        <dbReference type="SAM" id="MobiDB-lite"/>
    </source>
</evidence>
<feature type="region of interest" description="Disordered" evidence="1">
    <location>
        <begin position="84"/>
        <end position="108"/>
    </location>
</feature>
<organism evidence="3 4">
    <name type="scientific">Streptomyces inhibens</name>
    <dbReference type="NCBI Taxonomy" id="2293571"/>
    <lineage>
        <taxon>Bacteria</taxon>
        <taxon>Bacillati</taxon>
        <taxon>Actinomycetota</taxon>
        <taxon>Actinomycetes</taxon>
        <taxon>Kitasatosporales</taxon>
        <taxon>Streptomycetaceae</taxon>
        <taxon>Streptomyces</taxon>
    </lineage>
</organism>
<feature type="compositionally biased region" description="Basic and acidic residues" evidence="1">
    <location>
        <begin position="84"/>
        <end position="97"/>
    </location>
</feature>
<accession>A0A371PVF7</accession>
<keyword evidence="4" id="KW-1185">Reference proteome</keyword>
<dbReference type="Pfam" id="PF19631">
    <property type="entry name" value="Trypco2"/>
    <property type="match status" value="1"/>
</dbReference>
<gene>
    <name evidence="3" type="ORF">DY245_32425</name>
</gene>